<dbReference type="RefSeq" id="WP_193952231.1">
    <property type="nucleotide sequence ID" value="NZ_JADEYS010000004.1"/>
</dbReference>
<dbReference type="InterPro" id="IPR052549">
    <property type="entry name" value="SpmB"/>
</dbReference>
<evidence type="ECO:0000259" key="2">
    <source>
        <dbReference type="Pfam" id="PF07670"/>
    </source>
</evidence>
<reference evidence="3" key="1">
    <citation type="submission" date="2020-10" db="EMBL/GenBank/DDBJ databases">
        <title>Bacterium isolated from coastal waters sediment.</title>
        <authorList>
            <person name="Chen R.-J."/>
            <person name="Lu D.-C."/>
            <person name="Zhu K.-L."/>
            <person name="Du Z.-J."/>
        </authorList>
    </citation>
    <scope>NUCLEOTIDE SEQUENCE</scope>
    <source>
        <strain evidence="3">N1Y112</strain>
    </source>
</reference>
<dbReference type="Pfam" id="PF07670">
    <property type="entry name" value="Gate"/>
    <property type="match status" value="1"/>
</dbReference>
<feature type="transmembrane region" description="Helical" evidence="1">
    <location>
        <begin position="262"/>
        <end position="283"/>
    </location>
</feature>
<dbReference type="InterPro" id="IPR011642">
    <property type="entry name" value="Gate_dom"/>
</dbReference>
<feature type="transmembrane region" description="Helical" evidence="1">
    <location>
        <begin position="18"/>
        <end position="37"/>
    </location>
</feature>
<keyword evidence="1" id="KW-0812">Transmembrane</keyword>
<comment type="caution">
    <text evidence="3">The sequence shown here is derived from an EMBL/GenBank/DDBJ whole genome shotgun (WGS) entry which is preliminary data.</text>
</comment>
<keyword evidence="1" id="KW-1133">Transmembrane helix</keyword>
<dbReference type="EMBL" id="JADEYS010000004">
    <property type="protein sequence ID" value="MBE9396676.1"/>
    <property type="molecule type" value="Genomic_DNA"/>
</dbReference>
<gene>
    <name evidence="3" type="ORF">IOQ59_05305</name>
</gene>
<evidence type="ECO:0000256" key="1">
    <source>
        <dbReference type="SAM" id="Phobius"/>
    </source>
</evidence>
<dbReference type="AlphaFoldDB" id="A0A8J7K9E8"/>
<feature type="transmembrane region" description="Helical" evidence="1">
    <location>
        <begin position="123"/>
        <end position="143"/>
    </location>
</feature>
<dbReference type="GO" id="GO:0005886">
    <property type="term" value="C:plasma membrane"/>
    <property type="evidence" value="ECO:0007669"/>
    <property type="project" value="TreeGrafter"/>
</dbReference>
<feature type="transmembrane region" description="Helical" evidence="1">
    <location>
        <begin position="289"/>
        <end position="311"/>
    </location>
</feature>
<feature type="transmembrane region" description="Helical" evidence="1">
    <location>
        <begin position="185"/>
        <end position="207"/>
    </location>
</feature>
<feature type="transmembrane region" description="Helical" evidence="1">
    <location>
        <begin position="57"/>
        <end position="84"/>
    </location>
</feature>
<accession>A0A8J7K9E8</accession>
<name>A0A8J7K9E8_9GAMM</name>
<keyword evidence="1" id="KW-0472">Membrane</keyword>
<organism evidence="3 4">
    <name type="scientific">Pontibacterium sinense</name>
    <dbReference type="NCBI Taxonomy" id="2781979"/>
    <lineage>
        <taxon>Bacteria</taxon>
        <taxon>Pseudomonadati</taxon>
        <taxon>Pseudomonadota</taxon>
        <taxon>Gammaproteobacteria</taxon>
        <taxon>Oceanospirillales</taxon>
        <taxon>Oceanospirillaceae</taxon>
        <taxon>Pontibacterium</taxon>
    </lineage>
</organism>
<dbReference type="PANTHER" id="PTHR35793:SF2">
    <property type="entry name" value="INNER MEMBRANE PROTEIN YJIG"/>
    <property type="match status" value="1"/>
</dbReference>
<sequence>MEQLVEVILASGRTAIDMALYILMPIMVVMLALMKLMDAKGILAFFARLLSPVVKVFGIPGLGVFALIKMLLVSFSAPVATLSLMNSNGIAKRRIAATLAMLLCMSQANVVFPMMAVGLNMPVAIATSLIGGLFAASLTYYLLMPRDQEAEQDTLIEPEIPAKSERKTAMQILADGGQEGMRITLAMLPMLMLALCLVNGLKATGVIDLMSELLAPLMALLGLPEAAVLPLVTKYIAGGTAFMGVTLDLMDQGLITANELNRMVGFATNPLDIVGVAVLVAAGSRVGEVARVAVIGGLAGMFLRGILHLIIF</sequence>
<protein>
    <submittedName>
        <fullName evidence="3">Nucleoside recognition family protein</fullName>
    </submittedName>
</protein>
<evidence type="ECO:0000313" key="3">
    <source>
        <dbReference type="EMBL" id="MBE9396676.1"/>
    </source>
</evidence>
<evidence type="ECO:0000313" key="4">
    <source>
        <dbReference type="Proteomes" id="UP000640333"/>
    </source>
</evidence>
<feature type="transmembrane region" description="Helical" evidence="1">
    <location>
        <begin position="96"/>
        <end position="117"/>
    </location>
</feature>
<dbReference type="Proteomes" id="UP000640333">
    <property type="component" value="Unassembled WGS sequence"/>
</dbReference>
<feature type="domain" description="Nucleoside transporter/FeoB GTPase Gate" evidence="2">
    <location>
        <begin position="186"/>
        <end position="285"/>
    </location>
</feature>
<proteinExistence type="predicted"/>
<keyword evidence="4" id="KW-1185">Reference proteome</keyword>
<dbReference type="PANTHER" id="PTHR35793">
    <property type="entry name" value="INNER MEMBRANE PROTEIN YJIG"/>
    <property type="match status" value="1"/>
</dbReference>
<feature type="transmembrane region" description="Helical" evidence="1">
    <location>
        <begin position="227"/>
        <end position="250"/>
    </location>
</feature>